<reference evidence="3 4" key="1">
    <citation type="journal article" date="2014" name="Int. J. Syst. Evol. Microbiol.">
        <title>Ramlibacter solisilvae sp. nov., isolated from forest soil, and emended description of the genus Ramlibacter.</title>
        <authorList>
            <person name="Lee H.J."/>
            <person name="Lee S.H."/>
            <person name="Lee S.S."/>
            <person name="Lee J.S."/>
            <person name="Kim Y."/>
            <person name="Kim S.C."/>
            <person name="Jeon C.O."/>
        </authorList>
    </citation>
    <scope>NUCLEOTIDE SEQUENCE [LARGE SCALE GENOMIC DNA]</scope>
    <source>
        <strain evidence="3 4">5-10</strain>
    </source>
</reference>
<dbReference type="Proteomes" id="UP000070433">
    <property type="component" value="Chromosome"/>
</dbReference>
<name>A0A127K139_9BURK</name>
<evidence type="ECO:0000259" key="2">
    <source>
        <dbReference type="Pfam" id="PF00582"/>
    </source>
</evidence>
<dbReference type="PANTHER" id="PTHR31964">
    <property type="entry name" value="ADENINE NUCLEOTIDE ALPHA HYDROLASES-LIKE SUPERFAMILY PROTEIN"/>
    <property type="match status" value="1"/>
</dbReference>
<dbReference type="SUPFAM" id="SSF52402">
    <property type="entry name" value="Adenine nucleotide alpha hydrolases-like"/>
    <property type="match status" value="1"/>
</dbReference>
<dbReference type="Pfam" id="PF00582">
    <property type="entry name" value="Usp"/>
    <property type="match status" value="1"/>
</dbReference>
<evidence type="ECO:0000256" key="1">
    <source>
        <dbReference type="ARBA" id="ARBA00008791"/>
    </source>
</evidence>
<dbReference type="OrthoDB" id="9792500at2"/>
<comment type="similarity">
    <text evidence="1">Belongs to the universal stress protein A family.</text>
</comment>
<dbReference type="EMBL" id="CP010951">
    <property type="protein sequence ID" value="AMO24752.1"/>
    <property type="molecule type" value="Genomic_DNA"/>
</dbReference>
<organism evidence="3 4">
    <name type="scientific">Ramlibacter tataouinensis</name>
    <dbReference type="NCBI Taxonomy" id="94132"/>
    <lineage>
        <taxon>Bacteria</taxon>
        <taxon>Pseudomonadati</taxon>
        <taxon>Pseudomonadota</taxon>
        <taxon>Betaproteobacteria</taxon>
        <taxon>Burkholderiales</taxon>
        <taxon>Comamonadaceae</taxon>
        <taxon>Ramlibacter</taxon>
    </lineage>
</organism>
<gene>
    <name evidence="3" type="ORF">UC35_20315</name>
</gene>
<dbReference type="PATRIC" id="fig|94132.3.peg.4145"/>
<dbReference type="AlphaFoldDB" id="A0A127K139"/>
<feature type="domain" description="UspA" evidence="2">
    <location>
        <begin position="2"/>
        <end position="140"/>
    </location>
</feature>
<dbReference type="InterPro" id="IPR014729">
    <property type="entry name" value="Rossmann-like_a/b/a_fold"/>
</dbReference>
<dbReference type="Gene3D" id="3.40.50.620">
    <property type="entry name" value="HUPs"/>
    <property type="match status" value="1"/>
</dbReference>
<keyword evidence="4" id="KW-1185">Reference proteome</keyword>
<dbReference type="PANTHER" id="PTHR31964:SF113">
    <property type="entry name" value="USPA DOMAIN-CONTAINING PROTEIN"/>
    <property type="match status" value="1"/>
</dbReference>
<dbReference type="InterPro" id="IPR006015">
    <property type="entry name" value="Universal_stress_UspA"/>
</dbReference>
<dbReference type="RefSeq" id="WP_061502931.1">
    <property type="nucleotide sequence ID" value="NZ_CP010951.1"/>
</dbReference>
<accession>A0A127K139</accession>
<evidence type="ECO:0000313" key="4">
    <source>
        <dbReference type="Proteomes" id="UP000070433"/>
    </source>
</evidence>
<dbReference type="PRINTS" id="PR01438">
    <property type="entry name" value="UNVRSLSTRESS"/>
</dbReference>
<proteinExistence type="inferred from homology"/>
<evidence type="ECO:0000313" key="3">
    <source>
        <dbReference type="EMBL" id="AMO24752.1"/>
    </source>
</evidence>
<dbReference type="InterPro" id="IPR006016">
    <property type="entry name" value="UspA"/>
</dbReference>
<protein>
    <submittedName>
        <fullName evidence="3">Universal stress protein UspA</fullName>
    </submittedName>
</protein>
<dbReference type="CDD" id="cd00293">
    <property type="entry name" value="USP-like"/>
    <property type="match status" value="1"/>
</dbReference>
<sequence length="140" mass="15116">MKILLAVDGSKTTKKALAFLATHETLCGPKDQLVVLHVQGPVPPRVKATLGAAVVRDYHQDEASKVLSPVERFLDRHDISYRTTWCIGSPADEILAVAKREKAQMIVMGTHGHGLLGRALMGSVAQRVVTGCDVPVLLVK</sequence>